<keyword evidence="3" id="KW-1185">Reference proteome</keyword>
<feature type="transmembrane region" description="Helical" evidence="1">
    <location>
        <begin position="165"/>
        <end position="186"/>
    </location>
</feature>
<dbReference type="PANTHER" id="PTHR23021:SF11">
    <property type="entry name" value="SERPENTINE RECEPTOR, CLASS T"/>
    <property type="match status" value="1"/>
</dbReference>
<feature type="transmembrane region" description="Helical" evidence="1">
    <location>
        <begin position="83"/>
        <end position="107"/>
    </location>
</feature>
<organism evidence="2 3">
    <name type="scientific">Oesophagostomum dentatum</name>
    <name type="common">Nodular worm</name>
    <dbReference type="NCBI Taxonomy" id="61180"/>
    <lineage>
        <taxon>Eukaryota</taxon>
        <taxon>Metazoa</taxon>
        <taxon>Ecdysozoa</taxon>
        <taxon>Nematoda</taxon>
        <taxon>Chromadorea</taxon>
        <taxon>Rhabditida</taxon>
        <taxon>Rhabditina</taxon>
        <taxon>Rhabditomorpha</taxon>
        <taxon>Strongyloidea</taxon>
        <taxon>Strongylidae</taxon>
        <taxon>Oesophagostomum</taxon>
    </lineage>
</organism>
<keyword evidence="1" id="KW-0812">Transmembrane</keyword>
<dbReference type="OrthoDB" id="5852380at2759"/>
<gene>
    <name evidence="2" type="ORF">OESDEN_01730</name>
</gene>
<feature type="transmembrane region" description="Helical" evidence="1">
    <location>
        <begin position="119"/>
        <end position="145"/>
    </location>
</feature>
<dbReference type="PANTHER" id="PTHR23021">
    <property type="entry name" value="SERPENTINE RECEPTOR, CLASS T"/>
    <property type="match status" value="1"/>
</dbReference>
<dbReference type="AlphaFoldDB" id="A0A0B1TSB0"/>
<name>A0A0B1TSB0_OESDE</name>
<dbReference type="EMBL" id="KN549332">
    <property type="protein sequence ID" value="KHJ98290.1"/>
    <property type="molecule type" value="Genomic_DNA"/>
</dbReference>
<evidence type="ECO:0000313" key="2">
    <source>
        <dbReference type="EMBL" id="KHJ98290.1"/>
    </source>
</evidence>
<evidence type="ECO:0000256" key="1">
    <source>
        <dbReference type="SAM" id="Phobius"/>
    </source>
</evidence>
<reference evidence="2 3" key="1">
    <citation type="submission" date="2014-03" db="EMBL/GenBank/DDBJ databases">
        <title>Draft genome of the hookworm Oesophagostomum dentatum.</title>
        <authorList>
            <person name="Mitreva M."/>
        </authorList>
    </citation>
    <scope>NUCLEOTIDE SEQUENCE [LARGE SCALE GENOMIC DNA]</scope>
    <source>
        <strain evidence="2 3">OD-Hann</strain>
    </source>
</reference>
<protein>
    <submittedName>
        <fullName evidence="2">Uncharacterized protein</fullName>
    </submittedName>
</protein>
<sequence>MNHFLTGGLPLKYRAYSKTEEAPNIPIGVYCIMFGVVFIAYSDKIYPTAKRKRIDKLLFQPLYILCLSALIQRDLRVIPVYRIMILLGIFDVIMLTINTFVTGFFFIKGVVFCTFPTAIYTIGCISDSCWGGSCIGCFFLIFTRLIDLWCHRLHDFLFGGVRMRVVLFICVCYTLPFFLFASPALFNVKYYSWMFDPVISDSTQVFQVSVGLTLRC</sequence>
<keyword evidence="1" id="KW-0472">Membrane</keyword>
<proteinExistence type="predicted"/>
<evidence type="ECO:0000313" key="3">
    <source>
        <dbReference type="Proteomes" id="UP000053660"/>
    </source>
</evidence>
<keyword evidence="1" id="KW-1133">Transmembrane helix</keyword>
<dbReference type="Pfam" id="PF10321">
    <property type="entry name" value="7TM_GPCR_Srt"/>
    <property type="match status" value="1"/>
</dbReference>
<accession>A0A0B1TSB0</accession>
<dbReference type="Proteomes" id="UP000053660">
    <property type="component" value="Unassembled WGS sequence"/>
</dbReference>
<dbReference type="InterPro" id="IPR019425">
    <property type="entry name" value="7TM_GPCR_serpentine_rcpt_Srt"/>
</dbReference>
<feature type="transmembrane region" description="Helical" evidence="1">
    <location>
        <begin position="25"/>
        <end position="42"/>
    </location>
</feature>